<keyword evidence="2" id="KW-1185">Reference proteome</keyword>
<dbReference type="Proteomes" id="UP000186922">
    <property type="component" value="Unassembled WGS sequence"/>
</dbReference>
<evidence type="ECO:0000313" key="1">
    <source>
        <dbReference type="EMBL" id="GAV02079.1"/>
    </source>
</evidence>
<dbReference type="AlphaFoldDB" id="A0A1D1VU20"/>
<proteinExistence type="predicted"/>
<organism evidence="1 2">
    <name type="scientific">Ramazzottius varieornatus</name>
    <name type="common">Water bear</name>
    <name type="synonym">Tardigrade</name>
    <dbReference type="NCBI Taxonomy" id="947166"/>
    <lineage>
        <taxon>Eukaryota</taxon>
        <taxon>Metazoa</taxon>
        <taxon>Ecdysozoa</taxon>
        <taxon>Tardigrada</taxon>
        <taxon>Eutardigrada</taxon>
        <taxon>Parachela</taxon>
        <taxon>Hypsibioidea</taxon>
        <taxon>Ramazzottiidae</taxon>
        <taxon>Ramazzottius</taxon>
    </lineage>
</organism>
<sequence length="118" mass="13505">MHLVLRLSLCALSIVDLPCIFRVGLFDVFLPPGPVYYRFYQDMTVIFCSVHERNQFLEWFGTKSFSSAECPEDNIAKMANVHKEKVAFIGIDIHAKLPAHYNVPFTSITMILFKSGPY</sequence>
<comment type="caution">
    <text evidence="1">The sequence shown here is derived from an EMBL/GenBank/DDBJ whole genome shotgun (WGS) entry which is preliminary data.</text>
</comment>
<gene>
    <name evidence="1" type="primary">RvY_12689-1</name>
    <name evidence="1" type="synonym">RvY_12689.1</name>
    <name evidence="1" type="ORF">RvY_12689</name>
</gene>
<evidence type="ECO:0000313" key="2">
    <source>
        <dbReference type="Proteomes" id="UP000186922"/>
    </source>
</evidence>
<name>A0A1D1VU20_RAMVA</name>
<reference evidence="1 2" key="1">
    <citation type="journal article" date="2016" name="Nat. Commun.">
        <title>Extremotolerant tardigrade genome and improved radiotolerance of human cultured cells by tardigrade-unique protein.</title>
        <authorList>
            <person name="Hashimoto T."/>
            <person name="Horikawa D.D."/>
            <person name="Saito Y."/>
            <person name="Kuwahara H."/>
            <person name="Kozuka-Hata H."/>
            <person name="Shin-I T."/>
            <person name="Minakuchi Y."/>
            <person name="Ohishi K."/>
            <person name="Motoyama A."/>
            <person name="Aizu T."/>
            <person name="Enomoto A."/>
            <person name="Kondo K."/>
            <person name="Tanaka S."/>
            <person name="Hara Y."/>
            <person name="Koshikawa S."/>
            <person name="Sagara H."/>
            <person name="Miura T."/>
            <person name="Yokobori S."/>
            <person name="Miyagawa K."/>
            <person name="Suzuki Y."/>
            <person name="Kubo T."/>
            <person name="Oyama M."/>
            <person name="Kohara Y."/>
            <person name="Fujiyama A."/>
            <person name="Arakawa K."/>
            <person name="Katayama T."/>
            <person name="Toyoda A."/>
            <person name="Kunieda T."/>
        </authorList>
    </citation>
    <scope>NUCLEOTIDE SEQUENCE [LARGE SCALE GENOMIC DNA]</scope>
    <source>
        <strain evidence="1 2">YOKOZUNA-1</strain>
    </source>
</reference>
<protein>
    <submittedName>
        <fullName evidence="1">Uncharacterized protein</fullName>
    </submittedName>
</protein>
<dbReference type="EMBL" id="BDGG01000008">
    <property type="protein sequence ID" value="GAV02079.1"/>
    <property type="molecule type" value="Genomic_DNA"/>
</dbReference>
<accession>A0A1D1VU20</accession>